<organism evidence="1 2">
    <name type="scientific">Pedobacter steynii</name>
    <dbReference type="NCBI Taxonomy" id="430522"/>
    <lineage>
        <taxon>Bacteria</taxon>
        <taxon>Pseudomonadati</taxon>
        <taxon>Bacteroidota</taxon>
        <taxon>Sphingobacteriia</taxon>
        <taxon>Sphingobacteriales</taxon>
        <taxon>Sphingobacteriaceae</taxon>
        <taxon>Pedobacter</taxon>
    </lineage>
</organism>
<evidence type="ECO:0000313" key="2">
    <source>
        <dbReference type="Proteomes" id="UP000183200"/>
    </source>
</evidence>
<reference evidence="2" key="1">
    <citation type="submission" date="2016-10" db="EMBL/GenBank/DDBJ databases">
        <authorList>
            <person name="Varghese N."/>
            <person name="Submissions S."/>
        </authorList>
    </citation>
    <scope>NUCLEOTIDE SEQUENCE [LARGE SCALE GENOMIC DNA]</scope>
    <source>
        <strain evidence="2">DSM 19110</strain>
    </source>
</reference>
<dbReference type="EMBL" id="FNGY01000003">
    <property type="protein sequence ID" value="SDM39470.1"/>
    <property type="molecule type" value="Genomic_DNA"/>
</dbReference>
<accession>A0A1G9SVL5</accession>
<dbReference type="AlphaFoldDB" id="A0A1G9SVL5"/>
<protein>
    <submittedName>
        <fullName evidence="1">Uncharacterized protein</fullName>
    </submittedName>
</protein>
<dbReference type="Proteomes" id="UP000183200">
    <property type="component" value="Unassembled WGS sequence"/>
</dbReference>
<gene>
    <name evidence="1" type="ORF">SAMN05421820_103719</name>
</gene>
<proteinExistence type="predicted"/>
<evidence type="ECO:0000313" key="1">
    <source>
        <dbReference type="EMBL" id="SDM39470.1"/>
    </source>
</evidence>
<name>A0A1G9SVL5_9SPHI</name>
<keyword evidence="2" id="KW-1185">Reference proteome</keyword>
<sequence length="44" mass="5112">MGFKNEQLAAQRLNSAVLSYTTVCVKEECHITIVFEELQYNLNY</sequence>